<name>A0ABU1YR35_ROSSA</name>
<sequence length="997" mass="109266">MILALVFAGPLRAEQASLREFGPADGLESLGVQAAAQDAEGFLWVGTQNGLYRFDGVRFRRVGTAQGLAWISALAPQGDGLWVATFDGLWWWHRGQLVAVPGPDGKPLKIVGPNALAPAPDRTLWVATKDGLHRVTPSQGGGGWRVERTLPEDTRRPWLRQVEDGLAVLRDGTLWFACGSALCRLREGAVERFGKERGVPAARWDCVMPGSNGSLWVRGGAYLLELAPGAERFVPHTDAGLESDEVSAYPLAEDAQRRILTATRSAVLRWDGRRWERFGEASGLSFHVRVGALLADREGGLWLGALGAGLLQWRGYAHWETWSSGDGLPSDEVWRFLRAGPAASDPLYVGTGRGVAVLDTQARRFRPLASNASGAVDIGALAVDAKGRLWAGTWGGQVVRHGGTPVGPGRVEARLRSGDTVYGLMPDAPEGPLIVGLRQLYSWQPGRVQILPEAEVGKGDFGCACRDRDGRLWVGGSASLLSPRKGRWQRFDAGGGAVYHIACLRDGSLMVSNGEDGIHRLRLQGDEFLRSKETPKLLQGRQVLGLLEDSRGWWWVNTDAGVAVFNGQHWRWLDQQAGLVWSDTSGDSLYEDVDGSIWVGTSRGASHIRVPQALFEPVRGKVSLEEVRSGEHSWPLSRGENSVRFPWGRDVIEVPLSAPVFTMRSAMRIEYRVLGFDDRWAQAPPDAVRLAGLPPGSYRFEARVVDRDLGVESPASGFGFDVEPPWWLTWQAYAAMVLSVLLLVWLLHGWRVRRVQGHAAALEALIRQRTRELETSRQALRELGAHNILAVEEERRRVARELHDELGQQLVAMRMEMSVLKAGGDAGRPPTGEQWQALRERVDHITGSMRGLVQNLRPPALDGGLEAGLQWLGAEYERSSGNSCRVEVDADARLLEPDAKIMIFRVAQESLSNVMRHAKAASASLQLRHGPSGWDLRIEDDGIGFDTTAPRSGFGLLSMQERAELLGGALSIDTGPGRGTRVHLHLPERQPDTTEST</sequence>
<dbReference type="Gene3D" id="2.60.40.10">
    <property type="entry name" value="Immunoglobulins"/>
    <property type="match status" value="1"/>
</dbReference>
<dbReference type="SUPFAM" id="SSF63829">
    <property type="entry name" value="Calcium-dependent phosphotriesterase"/>
    <property type="match status" value="3"/>
</dbReference>
<proteinExistence type="predicted"/>
<dbReference type="Gene3D" id="3.30.565.10">
    <property type="entry name" value="Histidine kinase-like ATPase, C-terminal domain"/>
    <property type="match status" value="1"/>
</dbReference>
<dbReference type="SUPFAM" id="SSF55874">
    <property type="entry name" value="ATPase domain of HSP90 chaperone/DNA topoisomerase II/histidine kinase"/>
    <property type="match status" value="1"/>
</dbReference>
<dbReference type="InterPro" id="IPR050482">
    <property type="entry name" value="Sensor_HK_TwoCompSys"/>
</dbReference>
<feature type="compositionally biased region" description="Basic and acidic residues" evidence="9">
    <location>
        <begin position="985"/>
        <end position="997"/>
    </location>
</feature>
<dbReference type="Pfam" id="PF07730">
    <property type="entry name" value="HisKA_3"/>
    <property type="match status" value="1"/>
</dbReference>
<feature type="domain" description="Histidine kinase" evidence="11">
    <location>
        <begin position="903"/>
        <end position="990"/>
    </location>
</feature>
<dbReference type="InterPro" id="IPR036890">
    <property type="entry name" value="HATPase_C_sf"/>
</dbReference>
<dbReference type="InterPro" id="IPR013783">
    <property type="entry name" value="Ig-like_fold"/>
</dbReference>
<dbReference type="InterPro" id="IPR011712">
    <property type="entry name" value="Sig_transdc_His_kin_sub3_dim/P"/>
</dbReference>
<dbReference type="EC" id="2.7.13.3" evidence="2"/>
<evidence type="ECO:0000256" key="1">
    <source>
        <dbReference type="ARBA" id="ARBA00000085"/>
    </source>
</evidence>
<evidence type="ECO:0000256" key="7">
    <source>
        <dbReference type="ARBA" id="ARBA00022840"/>
    </source>
</evidence>
<evidence type="ECO:0000256" key="9">
    <source>
        <dbReference type="SAM" id="MobiDB-lite"/>
    </source>
</evidence>
<accession>A0ABU1YR35</accession>
<evidence type="ECO:0000256" key="4">
    <source>
        <dbReference type="ARBA" id="ARBA00022679"/>
    </source>
</evidence>
<dbReference type="CDD" id="cd16917">
    <property type="entry name" value="HATPase_UhpB-NarQ-NarX-like"/>
    <property type="match status" value="1"/>
</dbReference>
<keyword evidence="7" id="KW-0067">ATP-binding</keyword>
<keyword evidence="10" id="KW-0812">Transmembrane</keyword>
<evidence type="ECO:0000256" key="6">
    <source>
        <dbReference type="ARBA" id="ARBA00022777"/>
    </source>
</evidence>
<dbReference type="Gene3D" id="2.130.10.10">
    <property type="entry name" value="YVTN repeat-like/Quinoprotein amine dehydrogenase"/>
    <property type="match status" value="3"/>
</dbReference>
<reference evidence="12 13" key="1">
    <citation type="submission" date="2023-07" db="EMBL/GenBank/DDBJ databases">
        <title>Sorghum-associated microbial communities from plants grown in Nebraska, USA.</title>
        <authorList>
            <person name="Schachtman D."/>
        </authorList>
    </citation>
    <scope>NUCLEOTIDE SEQUENCE [LARGE SCALE GENOMIC DNA]</scope>
    <source>
        <strain evidence="12 13">BE314</strain>
    </source>
</reference>
<dbReference type="GO" id="GO:0016301">
    <property type="term" value="F:kinase activity"/>
    <property type="evidence" value="ECO:0007669"/>
    <property type="project" value="UniProtKB-KW"/>
</dbReference>
<evidence type="ECO:0000259" key="11">
    <source>
        <dbReference type="PROSITE" id="PS50109"/>
    </source>
</evidence>
<protein>
    <recommendedName>
        <fullName evidence="2">histidine kinase</fullName>
        <ecNumber evidence="2">2.7.13.3</ecNumber>
    </recommendedName>
</protein>
<keyword evidence="6 12" id="KW-0418">Kinase</keyword>
<evidence type="ECO:0000256" key="10">
    <source>
        <dbReference type="SAM" id="Phobius"/>
    </source>
</evidence>
<dbReference type="PANTHER" id="PTHR24421:SF10">
    <property type="entry name" value="NITRATE_NITRITE SENSOR PROTEIN NARQ"/>
    <property type="match status" value="1"/>
</dbReference>
<dbReference type="PROSITE" id="PS50109">
    <property type="entry name" value="HIS_KIN"/>
    <property type="match status" value="1"/>
</dbReference>
<keyword evidence="13" id="KW-1185">Reference proteome</keyword>
<dbReference type="InterPro" id="IPR005467">
    <property type="entry name" value="His_kinase_dom"/>
</dbReference>
<keyword evidence="8" id="KW-0902">Two-component regulatory system</keyword>
<keyword evidence="10" id="KW-0472">Membrane</keyword>
<comment type="catalytic activity">
    <reaction evidence="1">
        <text>ATP + protein L-histidine = ADP + protein N-phospho-L-histidine.</text>
        <dbReference type="EC" id="2.7.13.3"/>
    </reaction>
</comment>
<keyword evidence="4" id="KW-0808">Transferase</keyword>
<keyword evidence="5" id="KW-0547">Nucleotide-binding</keyword>
<organism evidence="12 13">
    <name type="scientific">Roseateles saccharophilus</name>
    <name type="common">Pseudomonas saccharophila</name>
    <dbReference type="NCBI Taxonomy" id="304"/>
    <lineage>
        <taxon>Bacteria</taxon>
        <taxon>Pseudomonadati</taxon>
        <taxon>Pseudomonadota</taxon>
        <taxon>Betaproteobacteria</taxon>
        <taxon>Burkholderiales</taxon>
        <taxon>Sphaerotilaceae</taxon>
        <taxon>Roseateles</taxon>
    </lineage>
</organism>
<evidence type="ECO:0000313" key="13">
    <source>
        <dbReference type="Proteomes" id="UP001180453"/>
    </source>
</evidence>
<dbReference type="Proteomes" id="UP001180453">
    <property type="component" value="Unassembled WGS sequence"/>
</dbReference>
<dbReference type="RefSeq" id="WP_310268374.1">
    <property type="nucleotide sequence ID" value="NZ_JAVDXU010000003.1"/>
</dbReference>
<evidence type="ECO:0000256" key="2">
    <source>
        <dbReference type="ARBA" id="ARBA00012438"/>
    </source>
</evidence>
<dbReference type="EMBL" id="JAVDXU010000003">
    <property type="protein sequence ID" value="MDR7271328.1"/>
    <property type="molecule type" value="Genomic_DNA"/>
</dbReference>
<evidence type="ECO:0000256" key="3">
    <source>
        <dbReference type="ARBA" id="ARBA00022553"/>
    </source>
</evidence>
<dbReference type="InterPro" id="IPR015943">
    <property type="entry name" value="WD40/YVTN_repeat-like_dom_sf"/>
</dbReference>
<keyword evidence="10" id="KW-1133">Transmembrane helix</keyword>
<keyword evidence="3" id="KW-0597">Phosphoprotein</keyword>
<evidence type="ECO:0000313" key="12">
    <source>
        <dbReference type="EMBL" id="MDR7271328.1"/>
    </source>
</evidence>
<dbReference type="InterPro" id="IPR003594">
    <property type="entry name" value="HATPase_dom"/>
</dbReference>
<feature type="region of interest" description="Disordered" evidence="9">
    <location>
        <begin position="976"/>
        <end position="997"/>
    </location>
</feature>
<gene>
    <name evidence="12" type="ORF">J2X20_003996</name>
</gene>
<evidence type="ECO:0000256" key="5">
    <source>
        <dbReference type="ARBA" id="ARBA00022741"/>
    </source>
</evidence>
<feature type="transmembrane region" description="Helical" evidence="10">
    <location>
        <begin position="726"/>
        <end position="747"/>
    </location>
</feature>
<dbReference type="SMART" id="SM00387">
    <property type="entry name" value="HATPase_c"/>
    <property type="match status" value="1"/>
</dbReference>
<dbReference type="PANTHER" id="PTHR24421">
    <property type="entry name" value="NITRATE/NITRITE SENSOR PROTEIN NARX-RELATED"/>
    <property type="match status" value="1"/>
</dbReference>
<dbReference type="Gene3D" id="1.20.5.1930">
    <property type="match status" value="1"/>
</dbReference>
<comment type="caution">
    <text evidence="12">The sequence shown here is derived from an EMBL/GenBank/DDBJ whole genome shotgun (WGS) entry which is preliminary data.</text>
</comment>
<dbReference type="Pfam" id="PF02518">
    <property type="entry name" value="HATPase_c"/>
    <property type="match status" value="1"/>
</dbReference>
<evidence type="ECO:0000256" key="8">
    <source>
        <dbReference type="ARBA" id="ARBA00023012"/>
    </source>
</evidence>